<feature type="transmembrane region" description="Helical" evidence="6">
    <location>
        <begin position="450"/>
        <end position="473"/>
    </location>
</feature>
<feature type="compositionally biased region" description="Basic and acidic residues" evidence="5">
    <location>
        <begin position="128"/>
        <end position="153"/>
    </location>
</feature>
<dbReference type="Proteomes" id="UP000006039">
    <property type="component" value="Unassembled WGS sequence"/>
</dbReference>
<feature type="region of interest" description="Disordered" evidence="5">
    <location>
        <begin position="128"/>
        <end position="210"/>
    </location>
</feature>
<keyword evidence="3 6" id="KW-1133">Transmembrane helix</keyword>
<gene>
    <name evidence="8" type="primary">20349890</name>
    <name evidence="7" type="ORF">GGTG_09432</name>
</gene>
<dbReference type="AlphaFoldDB" id="J3P7D9"/>
<dbReference type="GO" id="GO:0005385">
    <property type="term" value="F:zinc ion transmembrane transporter activity"/>
    <property type="evidence" value="ECO:0007669"/>
    <property type="project" value="TreeGrafter"/>
</dbReference>
<dbReference type="PANTHER" id="PTHR11040">
    <property type="entry name" value="ZINC/IRON TRANSPORTER"/>
    <property type="match status" value="1"/>
</dbReference>
<comment type="subcellular location">
    <subcellularLocation>
        <location evidence="1">Membrane</location>
        <topology evidence="1">Multi-pass membrane protein</topology>
    </subcellularLocation>
</comment>
<keyword evidence="4 6" id="KW-0472">Membrane</keyword>
<evidence type="ECO:0000256" key="4">
    <source>
        <dbReference type="ARBA" id="ARBA00023136"/>
    </source>
</evidence>
<evidence type="ECO:0000313" key="8">
    <source>
        <dbReference type="EnsemblFungi" id="EJT72571"/>
    </source>
</evidence>
<feature type="transmembrane region" description="Helical" evidence="6">
    <location>
        <begin position="52"/>
        <end position="71"/>
    </location>
</feature>
<feature type="compositionally biased region" description="Basic residues" evidence="5">
    <location>
        <begin position="154"/>
        <end position="163"/>
    </location>
</feature>
<dbReference type="VEuPathDB" id="FungiDB:GGTG_09432"/>
<proteinExistence type="predicted"/>
<feature type="region of interest" description="Disordered" evidence="5">
    <location>
        <begin position="289"/>
        <end position="374"/>
    </location>
</feature>
<accession>J3P7D9</accession>
<dbReference type="HOGENOM" id="CLU_023518_1_0_1"/>
<dbReference type="GO" id="GO:0016020">
    <property type="term" value="C:membrane"/>
    <property type="evidence" value="ECO:0007669"/>
    <property type="project" value="UniProtKB-SubCell"/>
</dbReference>
<organism evidence="7">
    <name type="scientific">Gaeumannomyces tritici (strain R3-111a-1)</name>
    <name type="common">Wheat and barley take-all root rot fungus</name>
    <name type="synonym">Gaeumannomyces graminis var. tritici</name>
    <dbReference type="NCBI Taxonomy" id="644352"/>
    <lineage>
        <taxon>Eukaryota</taxon>
        <taxon>Fungi</taxon>
        <taxon>Dikarya</taxon>
        <taxon>Ascomycota</taxon>
        <taxon>Pezizomycotina</taxon>
        <taxon>Sordariomycetes</taxon>
        <taxon>Sordariomycetidae</taxon>
        <taxon>Magnaporthales</taxon>
        <taxon>Magnaporthaceae</taxon>
        <taxon>Gaeumannomyces</taxon>
    </lineage>
</organism>
<reference evidence="8" key="4">
    <citation type="journal article" date="2015" name="G3 (Bethesda)">
        <title>Genome sequences of three phytopathogenic species of the Magnaporthaceae family of fungi.</title>
        <authorList>
            <person name="Okagaki L.H."/>
            <person name="Nunes C.C."/>
            <person name="Sailsbery J."/>
            <person name="Clay B."/>
            <person name="Brown D."/>
            <person name="John T."/>
            <person name="Oh Y."/>
            <person name="Young N."/>
            <person name="Fitzgerald M."/>
            <person name="Haas B.J."/>
            <person name="Zeng Q."/>
            <person name="Young S."/>
            <person name="Adiconis X."/>
            <person name="Fan L."/>
            <person name="Levin J.Z."/>
            <person name="Mitchell T.K."/>
            <person name="Okubara P.A."/>
            <person name="Farman M.L."/>
            <person name="Kohn L.M."/>
            <person name="Birren B."/>
            <person name="Ma L.-J."/>
            <person name="Dean R.A."/>
        </authorList>
    </citation>
    <scope>NUCLEOTIDE SEQUENCE</scope>
    <source>
        <strain evidence="8">R3-111a-1</strain>
    </source>
</reference>
<sequence>MSQSDDANNTRGWVMCAVSGIACVAGASIICVDSLVRLFPGQKRFRIQESNVFLACSLSLSFGVMIFSALYNMLPASKRYLLKAGWRDQEAGFLMMGCFVGGFIGIQFISRLLHRLMPSHVVDCDHTHEEHAHDAHSGHDHGHAHDHIHDPSGRRSRPTRRQSSKCSSPGPLMVTTLVGQNAAATESTPLLPSERTANTVASPKDAPGSGDLADDLAFSLARRPSIIQVRDRLVSFVKDTKANCDETGPCYGYTDPCGQECFKHLSSRSALSRLPTALRTTTWFSSARPVETVPEEGRGAEATSSRCRLNKTRSRGAPHRGDDHDHSHGDAHDAHDDHGRHHDHGHEDHHDPHDSQASTSLCSSNGDDDDDIEAQHHHHVPTNAFMAIGLQTVIAIALHKFPEGFITYATNMANPALGFNVFMALFVHNIAEGFSMALPLYMALGSRARALALSSVLGGLSQPAGAAMAWLWFRAARRSRFQIDNVAYAALFAVTAGIMASVALQLFVESLSLNHNRNLSIAFAFLGMIMLGLSSALVDDE</sequence>
<keyword evidence="9" id="KW-1185">Reference proteome</keyword>
<evidence type="ECO:0000256" key="3">
    <source>
        <dbReference type="ARBA" id="ARBA00022989"/>
    </source>
</evidence>
<dbReference type="Pfam" id="PF02535">
    <property type="entry name" value="Zip"/>
    <property type="match status" value="1"/>
</dbReference>
<dbReference type="RefSeq" id="XP_009225544.1">
    <property type="nucleotide sequence ID" value="XM_009227280.1"/>
</dbReference>
<feature type="compositionally biased region" description="Basic and acidic residues" evidence="5">
    <location>
        <begin position="319"/>
        <end position="354"/>
    </location>
</feature>
<dbReference type="EMBL" id="GL385399">
    <property type="protein sequence ID" value="EJT72571.1"/>
    <property type="molecule type" value="Genomic_DNA"/>
</dbReference>
<feature type="transmembrane region" description="Helical" evidence="6">
    <location>
        <begin position="485"/>
        <end position="507"/>
    </location>
</feature>
<evidence type="ECO:0000256" key="5">
    <source>
        <dbReference type="SAM" id="MobiDB-lite"/>
    </source>
</evidence>
<dbReference type="EnsemblFungi" id="EJT72571">
    <property type="protein sequence ID" value="EJT72571"/>
    <property type="gene ID" value="GGTG_09432"/>
</dbReference>
<reference evidence="7" key="2">
    <citation type="submission" date="2010-07" db="EMBL/GenBank/DDBJ databases">
        <authorList>
            <consortium name="The Broad Institute Genome Sequencing Platform"/>
            <consortium name="Broad Institute Genome Sequencing Center for Infectious Disease"/>
            <person name="Ma L.-J."/>
            <person name="Dead R."/>
            <person name="Young S."/>
            <person name="Zeng Q."/>
            <person name="Koehrsen M."/>
            <person name="Alvarado L."/>
            <person name="Berlin A."/>
            <person name="Chapman S.B."/>
            <person name="Chen Z."/>
            <person name="Freedman E."/>
            <person name="Gellesch M."/>
            <person name="Goldberg J."/>
            <person name="Griggs A."/>
            <person name="Gujja S."/>
            <person name="Heilman E.R."/>
            <person name="Heiman D."/>
            <person name="Hepburn T."/>
            <person name="Howarth C."/>
            <person name="Jen D."/>
            <person name="Larson L."/>
            <person name="Mehta T."/>
            <person name="Neiman D."/>
            <person name="Pearson M."/>
            <person name="Roberts A."/>
            <person name="Saif S."/>
            <person name="Shea T."/>
            <person name="Shenoy N."/>
            <person name="Sisk P."/>
            <person name="Stolte C."/>
            <person name="Sykes S."/>
            <person name="Walk T."/>
            <person name="White J."/>
            <person name="Yandava C."/>
            <person name="Haas B."/>
            <person name="Nusbaum C."/>
            <person name="Birren B."/>
        </authorList>
    </citation>
    <scope>NUCLEOTIDE SEQUENCE</scope>
    <source>
        <strain evidence="7">R3-111a-1</strain>
    </source>
</reference>
<feature type="compositionally biased region" description="Polar residues" evidence="5">
    <location>
        <begin position="356"/>
        <end position="365"/>
    </location>
</feature>
<feature type="transmembrane region" description="Helical" evidence="6">
    <location>
        <begin position="91"/>
        <end position="109"/>
    </location>
</feature>
<evidence type="ECO:0000256" key="2">
    <source>
        <dbReference type="ARBA" id="ARBA00022692"/>
    </source>
</evidence>
<dbReference type="STRING" id="644352.J3P7D9"/>
<evidence type="ECO:0000256" key="6">
    <source>
        <dbReference type="SAM" id="Phobius"/>
    </source>
</evidence>
<keyword evidence="2 6" id="KW-0812">Transmembrane</keyword>
<dbReference type="InterPro" id="IPR003689">
    <property type="entry name" value="ZIP"/>
</dbReference>
<evidence type="ECO:0000313" key="7">
    <source>
        <dbReference type="EMBL" id="EJT72571.1"/>
    </source>
</evidence>
<feature type="transmembrane region" description="Helical" evidence="6">
    <location>
        <begin position="12"/>
        <end position="32"/>
    </location>
</feature>
<reference evidence="8" key="5">
    <citation type="submission" date="2018-04" db="UniProtKB">
        <authorList>
            <consortium name="EnsemblFungi"/>
        </authorList>
    </citation>
    <scope>IDENTIFICATION</scope>
    <source>
        <strain evidence="8">R3-111a-1</strain>
    </source>
</reference>
<dbReference type="PANTHER" id="PTHR11040:SF210">
    <property type="entry name" value="ZINC-REGULATED TRANSPORTER 3"/>
    <property type="match status" value="1"/>
</dbReference>
<evidence type="ECO:0000256" key="1">
    <source>
        <dbReference type="ARBA" id="ARBA00004141"/>
    </source>
</evidence>
<feature type="compositionally biased region" description="Basic residues" evidence="5">
    <location>
        <begin position="308"/>
        <end position="318"/>
    </location>
</feature>
<evidence type="ECO:0000313" key="9">
    <source>
        <dbReference type="Proteomes" id="UP000006039"/>
    </source>
</evidence>
<feature type="transmembrane region" description="Helical" evidence="6">
    <location>
        <begin position="421"/>
        <end position="444"/>
    </location>
</feature>
<feature type="transmembrane region" description="Helical" evidence="6">
    <location>
        <begin position="519"/>
        <end position="538"/>
    </location>
</feature>
<dbReference type="eggNOG" id="KOG2474">
    <property type="taxonomic scope" value="Eukaryota"/>
</dbReference>
<dbReference type="OrthoDB" id="262547at2759"/>
<dbReference type="GeneID" id="20349890"/>
<feature type="compositionally biased region" description="Polar residues" evidence="5">
    <location>
        <begin position="177"/>
        <end position="201"/>
    </location>
</feature>
<reference evidence="7" key="3">
    <citation type="submission" date="2010-09" db="EMBL/GenBank/DDBJ databases">
        <title>Annotation of Gaeumannomyces graminis var. tritici R3-111a-1.</title>
        <authorList>
            <consortium name="The Broad Institute Genome Sequencing Platform"/>
            <person name="Ma L.-J."/>
            <person name="Dead R."/>
            <person name="Young S.K."/>
            <person name="Zeng Q."/>
            <person name="Gargeya S."/>
            <person name="Fitzgerald M."/>
            <person name="Haas B."/>
            <person name="Abouelleil A."/>
            <person name="Alvarado L."/>
            <person name="Arachchi H.M."/>
            <person name="Berlin A."/>
            <person name="Brown A."/>
            <person name="Chapman S.B."/>
            <person name="Chen Z."/>
            <person name="Dunbar C."/>
            <person name="Freedman E."/>
            <person name="Gearin G."/>
            <person name="Gellesch M."/>
            <person name="Goldberg J."/>
            <person name="Griggs A."/>
            <person name="Gujja S."/>
            <person name="Heiman D."/>
            <person name="Howarth C."/>
            <person name="Larson L."/>
            <person name="Lui A."/>
            <person name="MacDonald P.J.P."/>
            <person name="Mehta T."/>
            <person name="Montmayeur A."/>
            <person name="Murphy C."/>
            <person name="Neiman D."/>
            <person name="Pearson M."/>
            <person name="Priest M."/>
            <person name="Roberts A."/>
            <person name="Saif S."/>
            <person name="Shea T."/>
            <person name="Shenoy N."/>
            <person name="Sisk P."/>
            <person name="Stolte C."/>
            <person name="Sykes S."/>
            <person name="Yandava C."/>
            <person name="Wortman J."/>
            <person name="Nusbaum C."/>
            <person name="Birren B."/>
        </authorList>
    </citation>
    <scope>NUCLEOTIDE SEQUENCE</scope>
    <source>
        <strain evidence="7">R3-111a-1</strain>
    </source>
</reference>
<reference evidence="9" key="1">
    <citation type="submission" date="2010-07" db="EMBL/GenBank/DDBJ databases">
        <title>The genome sequence of Gaeumannomyces graminis var. tritici strain R3-111a-1.</title>
        <authorList>
            <consortium name="The Broad Institute Genome Sequencing Platform"/>
            <person name="Ma L.-J."/>
            <person name="Dead R."/>
            <person name="Young S."/>
            <person name="Zeng Q."/>
            <person name="Koehrsen M."/>
            <person name="Alvarado L."/>
            <person name="Berlin A."/>
            <person name="Chapman S.B."/>
            <person name="Chen Z."/>
            <person name="Freedman E."/>
            <person name="Gellesch M."/>
            <person name="Goldberg J."/>
            <person name="Griggs A."/>
            <person name="Gujja S."/>
            <person name="Heilman E.R."/>
            <person name="Heiman D."/>
            <person name="Hepburn T."/>
            <person name="Howarth C."/>
            <person name="Jen D."/>
            <person name="Larson L."/>
            <person name="Mehta T."/>
            <person name="Neiman D."/>
            <person name="Pearson M."/>
            <person name="Roberts A."/>
            <person name="Saif S."/>
            <person name="Shea T."/>
            <person name="Shenoy N."/>
            <person name="Sisk P."/>
            <person name="Stolte C."/>
            <person name="Sykes S."/>
            <person name="Walk T."/>
            <person name="White J."/>
            <person name="Yandava C."/>
            <person name="Haas B."/>
            <person name="Nusbaum C."/>
            <person name="Birren B."/>
        </authorList>
    </citation>
    <scope>NUCLEOTIDE SEQUENCE [LARGE SCALE GENOMIC DNA]</scope>
    <source>
        <strain evidence="9">R3-111a-1</strain>
    </source>
</reference>
<protein>
    <submittedName>
        <fullName evidence="7 8">Uncharacterized protein</fullName>
    </submittedName>
</protein>
<name>J3P7D9_GAET3</name>